<reference evidence="1 2" key="1">
    <citation type="journal article" date="2012" name="Proc. Natl. Acad. Sci. U.S.A.">
        <title>Genome and physiology of a model Epsilonproteobacterium responsible for sulfide detoxification in marine oxygen depletion zones.</title>
        <authorList>
            <person name="Grote J."/>
            <person name="Schott T."/>
            <person name="Bruckner C.G."/>
            <person name="Glockner F.O."/>
            <person name="Jost G."/>
            <person name="Teeling H."/>
            <person name="Labrenz M."/>
            <person name="Jurgens K."/>
        </authorList>
    </citation>
    <scope>NUCLEOTIDE SEQUENCE [LARGE SCALE GENOMIC DNA]</scope>
    <source>
        <strain evidence="1 2">GD1</strain>
    </source>
</reference>
<dbReference type="HOGENOM" id="CLU_3104633_0_0_7"/>
<dbReference type="Proteomes" id="UP000006431">
    <property type="component" value="Unassembled WGS sequence"/>
</dbReference>
<gene>
    <name evidence="1" type="ORF">SMGD1_0115</name>
</gene>
<dbReference type="GO" id="GO:0016301">
    <property type="term" value="F:kinase activity"/>
    <property type="evidence" value="ECO:0007669"/>
    <property type="project" value="UniProtKB-KW"/>
</dbReference>
<keyword evidence="1" id="KW-0808">Transferase</keyword>
<dbReference type="EMBL" id="AFRZ01000001">
    <property type="protein sequence ID" value="EHP28642.1"/>
    <property type="molecule type" value="Genomic_DNA"/>
</dbReference>
<name>H1FS96_SULGG</name>
<keyword evidence="2" id="KW-1185">Reference proteome</keyword>
<organism evidence="1 2">
    <name type="scientific">Sulfurimonas gotlandica (strain DSM 19862 / JCM 16533 / GD1)</name>
    <dbReference type="NCBI Taxonomy" id="929558"/>
    <lineage>
        <taxon>Bacteria</taxon>
        <taxon>Pseudomonadati</taxon>
        <taxon>Campylobacterota</taxon>
        <taxon>Epsilonproteobacteria</taxon>
        <taxon>Campylobacterales</taxon>
        <taxon>Sulfurimonadaceae</taxon>
        <taxon>Sulfurimonas</taxon>
    </lineage>
</organism>
<sequence>MIGLVLFSNKISKSCFTVYIDTWDKPIMSIIPPIIMKSKKNVLYVKGILFI</sequence>
<evidence type="ECO:0000313" key="2">
    <source>
        <dbReference type="Proteomes" id="UP000006431"/>
    </source>
</evidence>
<proteinExistence type="predicted"/>
<dbReference type="AlphaFoldDB" id="H1FS96"/>
<dbReference type="PATRIC" id="fig|929558.5.peg.115"/>
<evidence type="ECO:0000313" key="1">
    <source>
        <dbReference type="EMBL" id="EHP28642.1"/>
    </source>
</evidence>
<keyword evidence="1" id="KW-0418">Kinase</keyword>
<comment type="caution">
    <text evidence="1">The sequence shown here is derived from an EMBL/GenBank/DDBJ whole genome shotgun (WGS) entry which is preliminary data.</text>
</comment>
<accession>H1FS96</accession>
<dbReference type="EC" id="2.7.3.-" evidence="1"/>
<protein>
    <submittedName>
        <fullName evidence="1">Two-component sensor histidine kinase</fullName>
        <ecNumber evidence="1">2.7.3.-</ecNumber>
    </submittedName>
</protein>